<feature type="compositionally biased region" description="Acidic residues" evidence="1">
    <location>
        <begin position="459"/>
        <end position="488"/>
    </location>
</feature>
<accession>A0A5J5DN04</accession>
<gene>
    <name evidence="4" type="ORF">FQN60_011785</name>
</gene>
<evidence type="ECO:0000313" key="5">
    <source>
        <dbReference type="Proteomes" id="UP000327493"/>
    </source>
</evidence>
<reference evidence="4 5" key="1">
    <citation type="submission" date="2019-08" db="EMBL/GenBank/DDBJ databases">
        <title>A chromosome-level genome assembly, high-density linkage maps, and genome scans reveal the genomic architecture of hybrid incompatibilities underlying speciation via character displacement in darters (Percidae: Etheostominae).</title>
        <authorList>
            <person name="Moran R.L."/>
            <person name="Catchen J.M."/>
            <person name="Fuller R.C."/>
        </authorList>
    </citation>
    <scope>NUCLEOTIDE SEQUENCE [LARGE SCALE GENOMIC DNA]</scope>
    <source>
        <strain evidence="4">EspeVRDwgs_2016</strain>
        <tissue evidence="4">Muscle</tissue>
    </source>
</reference>
<evidence type="ECO:0000256" key="3">
    <source>
        <dbReference type="SAM" id="SignalP"/>
    </source>
</evidence>
<feature type="compositionally biased region" description="Acidic residues" evidence="1">
    <location>
        <begin position="385"/>
        <end position="396"/>
    </location>
</feature>
<comment type="caution">
    <text evidence="4">The sequence shown here is derived from an EMBL/GenBank/DDBJ whole genome shotgun (WGS) entry which is preliminary data.</text>
</comment>
<feature type="non-terminal residue" evidence="4">
    <location>
        <position position="539"/>
    </location>
</feature>
<feature type="chain" id="PRO_5023893833" description="Transmembrane protein 154" evidence="3">
    <location>
        <begin position="37"/>
        <end position="539"/>
    </location>
</feature>
<keyword evidence="2" id="KW-1133">Transmembrane helix</keyword>
<dbReference type="PANTHER" id="PTHR36526:SF1">
    <property type="entry name" value="TRANSMEMBRANE PROTEIN 154"/>
    <property type="match status" value="1"/>
</dbReference>
<sequence>MFASGTGSMRGPRVKTPLLLLLLLPLLLTTLTGTGSSETANDTFNDLTAVPEEEDNVWSLIIILIPVVVVVVIISVIVCGIFIHRRCNQKVSDQELGKEDPYLDGSSTEKVPMPMFEEDVPSVLELEMEELGQWMKKDVGGGESGDEQTAVVEESVNGSSLTTDTLFALSGYPPTFSASGSVSGSASLQKGRSAVLQITRCTPKHRQAFPEPLRSPSTDRRARPLMSRSMCGCGCSIISSLMKRLGRTACCSDLFSSHTSEQLQRLATGCPPQPKNAKPFSSSDSLAKVQEVASWLLEMNQDLLSGGSSSRRSRGPGGPAVRGNASSTARAPQQAAEEGDEDEHMNRVVEEAEQLQQRPEASQVDGEREQPWAPSESGASNGPQGDEEGEDDEEGPPNEVNGGEKGARWMWGAEQRRVRGQPLGEEDEEEEEEEENNNSSNHQEEEEAEERTEGGEEQGREEEEREEGEEEEEEEDEDEEEMDQDSDDFEHSAESGREEEEEEGEGEEGLRSPSLRNNVSAPNNNLDSSCTHQSSSNKK</sequence>
<organism evidence="4 5">
    <name type="scientific">Etheostoma spectabile</name>
    <name type="common">orangethroat darter</name>
    <dbReference type="NCBI Taxonomy" id="54343"/>
    <lineage>
        <taxon>Eukaryota</taxon>
        <taxon>Metazoa</taxon>
        <taxon>Chordata</taxon>
        <taxon>Craniata</taxon>
        <taxon>Vertebrata</taxon>
        <taxon>Euteleostomi</taxon>
        <taxon>Actinopterygii</taxon>
        <taxon>Neopterygii</taxon>
        <taxon>Teleostei</taxon>
        <taxon>Neoteleostei</taxon>
        <taxon>Acanthomorphata</taxon>
        <taxon>Eupercaria</taxon>
        <taxon>Perciformes</taxon>
        <taxon>Percoidei</taxon>
        <taxon>Percidae</taxon>
        <taxon>Etheostomatinae</taxon>
        <taxon>Etheostoma</taxon>
    </lineage>
</organism>
<evidence type="ECO:0000256" key="1">
    <source>
        <dbReference type="SAM" id="MobiDB-lite"/>
    </source>
</evidence>
<keyword evidence="5" id="KW-1185">Reference proteome</keyword>
<dbReference type="PANTHER" id="PTHR36526">
    <property type="entry name" value="TRANSMEMBRANE PROTEIN 154"/>
    <property type="match status" value="1"/>
</dbReference>
<evidence type="ECO:0000313" key="4">
    <source>
        <dbReference type="EMBL" id="KAA8594650.1"/>
    </source>
</evidence>
<proteinExistence type="predicted"/>
<evidence type="ECO:0008006" key="6">
    <source>
        <dbReference type="Google" id="ProtNLM"/>
    </source>
</evidence>
<feature type="transmembrane region" description="Helical" evidence="2">
    <location>
        <begin position="57"/>
        <end position="83"/>
    </location>
</feature>
<keyword evidence="3" id="KW-0732">Signal</keyword>
<feature type="compositionally biased region" description="Acidic residues" evidence="1">
    <location>
        <begin position="497"/>
        <end position="507"/>
    </location>
</feature>
<protein>
    <recommendedName>
        <fullName evidence="6">Transmembrane protein 154</fullName>
    </recommendedName>
</protein>
<dbReference type="Proteomes" id="UP000327493">
    <property type="component" value="Chromosome 2"/>
</dbReference>
<feature type="region of interest" description="Disordered" evidence="1">
    <location>
        <begin position="265"/>
        <end position="284"/>
    </location>
</feature>
<dbReference type="InterPro" id="IPR053087">
    <property type="entry name" value="TMEM154-like"/>
</dbReference>
<keyword evidence="2" id="KW-0812">Transmembrane</keyword>
<dbReference type="InterPro" id="IPR028064">
    <property type="entry name" value="TMEM154"/>
</dbReference>
<keyword evidence="2" id="KW-0472">Membrane</keyword>
<dbReference type="Pfam" id="PF15102">
    <property type="entry name" value="TMEM154"/>
    <property type="match status" value="1"/>
</dbReference>
<feature type="compositionally biased region" description="Acidic residues" evidence="1">
    <location>
        <begin position="424"/>
        <end position="436"/>
    </location>
</feature>
<dbReference type="EMBL" id="VOFY01000002">
    <property type="protein sequence ID" value="KAA8594650.1"/>
    <property type="molecule type" value="Genomic_DNA"/>
</dbReference>
<name>A0A5J5DN04_9PERO</name>
<feature type="signal peptide" evidence="3">
    <location>
        <begin position="1"/>
        <end position="36"/>
    </location>
</feature>
<feature type="region of interest" description="Disordered" evidence="1">
    <location>
        <begin position="304"/>
        <end position="539"/>
    </location>
</feature>
<evidence type="ECO:0000256" key="2">
    <source>
        <dbReference type="SAM" id="Phobius"/>
    </source>
</evidence>
<feature type="compositionally biased region" description="Polar residues" evidence="1">
    <location>
        <begin position="514"/>
        <end position="539"/>
    </location>
</feature>
<dbReference type="AlphaFoldDB" id="A0A5J5DN04"/>